<feature type="transmembrane region" description="Helical" evidence="1">
    <location>
        <begin position="255"/>
        <end position="274"/>
    </location>
</feature>
<evidence type="ECO:0000259" key="2">
    <source>
        <dbReference type="SMART" id="SM00014"/>
    </source>
</evidence>
<keyword evidence="1" id="KW-0472">Membrane</keyword>
<dbReference type="KEGG" id="elj:ELUMI_v1c08330"/>
<feature type="transmembrane region" description="Helical" evidence="1">
    <location>
        <begin position="107"/>
        <end position="128"/>
    </location>
</feature>
<proteinExistence type="predicted"/>
<feature type="transmembrane region" description="Helical" evidence="1">
    <location>
        <begin position="80"/>
        <end position="101"/>
    </location>
</feature>
<protein>
    <recommendedName>
        <fullName evidence="2">Phosphatidic acid phosphatase type 2/haloperoxidase domain-containing protein</fullName>
    </recommendedName>
</protein>
<dbReference type="PANTHER" id="PTHR14969">
    <property type="entry name" value="SPHINGOSINE-1-PHOSPHATE PHOSPHOHYDROLASE"/>
    <property type="match status" value="1"/>
</dbReference>
<feature type="transmembrane region" description="Helical" evidence="1">
    <location>
        <begin position="34"/>
        <end position="59"/>
    </location>
</feature>
<reference evidence="3 4" key="1">
    <citation type="submission" date="2017-11" db="EMBL/GenBank/DDBJ databases">
        <title>Genome sequence of Entomoplasma luminosum PIMN-1 (ATCC 49195).</title>
        <authorList>
            <person name="Lo W.-S."/>
            <person name="Gasparich G.E."/>
            <person name="Kuo C.-H."/>
        </authorList>
    </citation>
    <scope>NUCLEOTIDE SEQUENCE [LARGE SCALE GENOMIC DNA]</scope>
    <source>
        <strain evidence="3 4">PIMN-1</strain>
    </source>
</reference>
<feature type="domain" description="Phosphatidic acid phosphatase type 2/haloperoxidase" evidence="2">
    <location>
        <begin position="148"/>
        <end position="274"/>
    </location>
</feature>
<dbReference type="AlphaFoldDB" id="A0A2K8NUW1"/>
<keyword evidence="1" id="KW-1133">Transmembrane helix</keyword>
<sequence>MVILTSLITIFLVGTFFDKQFSELFVRDGYEKNFFGVFVDIFGVPTFTIPLMVVVTVLYNWFLFSKIKPKTRDRIQRWKLITFWLIVFIALTLMTSIPVMRSYNPNYYLLIWVFSTLIYWTLFGYIFWFFNKKDQRQKFINQEYNLQTLLVMAIFCVGVYFTVFILKIIFNRPRPEATLLSNSVQEYQAWWNISYQNFSLKNESFPSGHVGISMSLLSILFLFKNKNWKWWTLTTVISLVILLIAFGRIIFLKHFITDVTMSMILGVLFYAGAARMLKKNWLKKWEVTKHG</sequence>
<dbReference type="EMBL" id="CP024963">
    <property type="protein sequence ID" value="ATZ17554.1"/>
    <property type="molecule type" value="Genomic_DNA"/>
</dbReference>
<feature type="transmembrane region" description="Helical" evidence="1">
    <location>
        <begin position="230"/>
        <end position="249"/>
    </location>
</feature>
<dbReference type="PANTHER" id="PTHR14969:SF13">
    <property type="entry name" value="AT30094P"/>
    <property type="match status" value="1"/>
</dbReference>
<dbReference type="SUPFAM" id="SSF48317">
    <property type="entry name" value="Acid phosphatase/Vanadium-dependent haloperoxidase"/>
    <property type="match status" value="1"/>
</dbReference>
<accession>A0A2K8NUW1</accession>
<dbReference type="InterPro" id="IPR036938">
    <property type="entry name" value="PAP2/HPO_sf"/>
</dbReference>
<dbReference type="SMART" id="SM00014">
    <property type="entry name" value="acidPPc"/>
    <property type="match status" value="1"/>
</dbReference>
<keyword evidence="4" id="KW-1185">Reference proteome</keyword>
<gene>
    <name evidence="3" type="ORF">ELUMI_v1c08330</name>
</gene>
<feature type="transmembrane region" description="Helical" evidence="1">
    <location>
        <begin position="205"/>
        <end position="223"/>
    </location>
</feature>
<name>A0A2K8NUW1_9MOLU</name>
<dbReference type="Proteomes" id="UP000232063">
    <property type="component" value="Chromosome"/>
</dbReference>
<feature type="transmembrane region" description="Helical" evidence="1">
    <location>
        <begin position="149"/>
        <end position="170"/>
    </location>
</feature>
<organism evidence="3 4">
    <name type="scientific">Williamsoniiplasma luminosum</name>
    <dbReference type="NCBI Taxonomy" id="214888"/>
    <lineage>
        <taxon>Bacteria</taxon>
        <taxon>Bacillati</taxon>
        <taxon>Mycoplasmatota</taxon>
        <taxon>Mollicutes</taxon>
        <taxon>Entomoplasmatales</taxon>
        <taxon>Williamsoniiplasma</taxon>
    </lineage>
</organism>
<keyword evidence="1" id="KW-0812">Transmembrane</keyword>
<dbReference type="Pfam" id="PF01569">
    <property type="entry name" value="PAP2"/>
    <property type="match status" value="1"/>
</dbReference>
<evidence type="ECO:0000313" key="4">
    <source>
        <dbReference type="Proteomes" id="UP000232063"/>
    </source>
</evidence>
<evidence type="ECO:0000256" key="1">
    <source>
        <dbReference type="SAM" id="Phobius"/>
    </source>
</evidence>
<evidence type="ECO:0000313" key="3">
    <source>
        <dbReference type="EMBL" id="ATZ17554.1"/>
    </source>
</evidence>
<dbReference type="InterPro" id="IPR000326">
    <property type="entry name" value="PAP2/HPO"/>
</dbReference>
<dbReference type="Gene3D" id="1.20.144.10">
    <property type="entry name" value="Phosphatidic acid phosphatase type 2/haloperoxidase"/>
    <property type="match status" value="1"/>
</dbReference>